<dbReference type="PROSITE" id="PS51186">
    <property type="entry name" value="GNAT"/>
    <property type="match status" value="1"/>
</dbReference>
<dbReference type="Pfam" id="PF00583">
    <property type="entry name" value="Acetyltransf_1"/>
    <property type="match status" value="1"/>
</dbReference>
<keyword evidence="2" id="KW-0808">Transferase</keyword>
<keyword evidence="2" id="KW-0012">Acyltransferase</keyword>
<dbReference type="Proteomes" id="UP001213309">
    <property type="component" value="Unassembled WGS sequence"/>
</dbReference>
<dbReference type="GO" id="GO:0016747">
    <property type="term" value="F:acyltransferase activity, transferring groups other than amino-acyl groups"/>
    <property type="evidence" value="ECO:0007669"/>
    <property type="project" value="InterPro"/>
</dbReference>
<evidence type="ECO:0000313" key="3">
    <source>
        <dbReference type="Proteomes" id="UP001213309"/>
    </source>
</evidence>
<dbReference type="InterPro" id="IPR000182">
    <property type="entry name" value="GNAT_dom"/>
</dbReference>
<organism evidence="2 3">
    <name type="scientific">Bacteroides uniformis</name>
    <dbReference type="NCBI Taxonomy" id="820"/>
    <lineage>
        <taxon>Bacteria</taxon>
        <taxon>Pseudomonadati</taxon>
        <taxon>Bacteroidota</taxon>
        <taxon>Bacteroidia</taxon>
        <taxon>Bacteroidales</taxon>
        <taxon>Bacteroidaceae</taxon>
        <taxon>Bacteroides</taxon>
    </lineage>
</organism>
<dbReference type="EC" id="2.3.1.-" evidence="2"/>
<dbReference type="InterPro" id="IPR016181">
    <property type="entry name" value="Acyl_CoA_acyltransferase"/>
</dbReference>
<dbReference type="AlphaFoldDB" id="A0AAW6GUQ0"/>
<dbReference type="EMBL" id="JAQNSG010000012">
    <property type="protein sequence ID" value="MDC1881139.1"/>
    <property type="molecule type" value="Genomic_DNA"/>
</dbReference>
<proteinExistence type="predicted"/>
<comment type="caution">
    <text evidence="2">The sequence shown here is derived from an EMBL/GenBank/DDBJ whole genome shotgun (WGS) entry which is preliminary data.</text>
</comment>
<dbReference type="Gene3D" id="3.40.630.30">
    <property type="match status" value="1"/>
</dbReference>
<protein>
    <submittedName>
        <fullName evidence="2">GNAT family N-acetyltransferase</fullName>
        <ecNumber evidence="2">2.3.1.-</ecNumber>
    </submittedName>
</protein>
<reference evidence="2" key="1">
    <citation type="submission" date="2022-10" db="EMBL/GenBank/DDBJ databases">
        <title>Human gut microbiome strain richness.</title>
        <authorList>
            <person name="Chen-Liaw A."/>
        </authorList>
    </citation>
    <scope>NUCLEOTIDE SEQUENCE</scope>
    <source>
        <strain evidence="2">1001713st2_A4_1001713B170214_170313</strain>
    </source>
</reference>
<gene>
    <name evidence="2" type="ORF">POZ24_14055</name>
</gene>
<name>A0AAW6GUQ0_BACUN</name>
<dbReference type="SUPFAM" id="SSF55729">
    <property type="entry name" value="Acyl-CoA N-acyltransferases (Nat)"/>
    <property type="match status" value="1"/>
</dbReference>
<dbReference type="RefSeq" id="WP_196072923.1">
    <property type="nucleotide sequence ID" value="NZ_JADPCT010000435.1"/>
</dbReference>
<evidence type="ECO:0000259" key="1">
    <source>
        <dbReference type="PROSITE" id="PS51186"/>
    </source>
</evidence>
<sequence length="196" mass="22647">MFTVRCEIRETDLPKIATIHKNIFQGHFLAKLPEKMLMKYYKEFWIEKAKVNFILIENDNNVLGFVMGGEAEIINKAKNRFIKRNSLRLLYYSLFHAFGYLLKKLFSRAQYKQVGDSFLVSPSFRLLSIGVRKDMQGAGIASLLVDSYEQALPSYIDAYGLSVHKNNSRAISFYKKKGLQICGECGDSYYLAKRIR</sequence>
<accession>A0AAW6GUQ0</accession>
<feature type="domain" description="N-acetyltransferase" evidence="1">
    <location>
        <begin position="2"/>
        <end position="196"/>
    </location>
</feature>
<evidence type="ECO:0000313" key="2">
    <source>
        <dbReference type="EMBL" id="MDC1881139.1"/>
    </source>
</evidence>